<accession>A0A3S5BS28</accession>
<gene>
    <name evidence="1" type="ORF">PXEA_LOCUS9128</name>
</gene>
<dbReference type="EMBL" id="CAAALY010025482">
    <property type="protein sequence ID" value="VEL15688.1"/>
    <property type="molecule type" value="Genomic_DNA"/>
</dbReference>
<dbReference type="Proteomes" id="UP000784294">
    <property type="component" value="Unassembled WGS sequence"/>
</dbReference>
<keyword evidence="2" id="KW-1185">Reference proteome</keyword>
<sequence>MKTRRVRRPRIATLAEVFAPSHLSDVPPPSRCDPQRPLDSSGFEAMLTHSSLSDCSVGNTHTRKESIVVSPLPPLAPPQSVTDIAYSHANGLLHGEDQIGPCLYPDEAE</sequence>
<name>A0A3S5BS28_9PLAT</name>
<evidence type="ECO:0000313" key="1">
    <source>
        <dbReference type="EMBL" id="VEL15688.1"/>
    </source>
</evidence>
<proteinExistence type="predicted"/>
<reference evidence="1" key="1">
    <citation type="submission" date="2018-11" db="EMBL/GenBank/DDBJ databases">
        <authorList>
            <consortium name="Pathogen Informatics"/>
        </authorList>
    </citation>
    <scope>NUCLEOTIDE SEQUENCE</scope>
</reference>
<protein>
    <submittedName>
        <fullName evidence="1">Uncharacterized protein</fullName>
    </submittedName>
</protein>
<feature type="non-terminal residue" evidence="1">
    <location>
        <position position="1"/>
    </location>
</feature>
<dbReference type="AlphaFoldDB" id="A0A3S5BS28"/>
<organism evidence="1 2">
    <name type="scientific">Protopolystoma xenopodis</name>
    <dbReference type="NCBI Taxonomy" id="117903"/>
    <lineage>
        <taxon>Eukaryota</taxon>
        <taxon>Metazoa</taxon>
        <taxon>Spiralia</taxon>
        <taxon>Lophotrochozoa</taxon>
        <taxon>Platyhelminthes</taxon>
        <taxon>Monogenea</taxon>
        <taxon>Polyopisthocotylea</taxon>
        <taxon>Polystomatidea</taxon>
        <taxon>Polystomatidae</taxon>
        <taxon>Protopolystoma</taxon>
    </lineage>
</organism>
<comment type="caution">
    <text evidence="1">The sequence shown here is derived from an EMBL/GenBank/DDBJ whole genome shotgun (WGS) entry which is preliminary data.</text>
</comment>
<evidence type="ECO:0000313" key="2">
    <source>
        <dbReference type="Proteomes" id="UP000784294"/>
    </source>
</evidence>